<gene>
    <name evidence="1" type="ORF">SAMN05216205_5852</name>
</gene>
<dbReference type="EMBL" id="FNRV01000001">
    <property type="protein sequence ID" value="SED66124.1"/>
    <property type="molecule type" value="Genomic_DNA"/>
</dbReference>
<dbReference type="Proteomes" id="UP000199665">
    <property type="component" value="Unassembled WGS sequence"/>
</dbReference>
<protein>
    <submittedName>
        <fullName evidence="1">Uncharacterized protein</fullName>
    </submittedName>
</protein>
<reference evidence="1 2" key="1">
    <citation type="submission" date="2016-10" db="EMBL/GenBank/DDBJ databases">
        <authorList>
            <person name="Varghese N."/>
            <person name="Submissions S."/>
        </authorList>
    </citation>
    <scope>NUCLEOTIDE SEQUENCE [LARGE SCALE GENOMIC DNA]</scope>
    <source>
        <strain evidence="1 2">DSM 18327</strain>
    </source>
</reference>
<evidence type="ECO:0000313" key="2">
    <source>
        <dbReference type="Proteomes" id="UP000199665"/>
    </source>
</evidence>
<name>A0ABY0YK88_9PSED</name>
<organism evidence="1 2">
    <name type="scientific">Pseudomonas mohnii</name>
    <dbReference type="NCBI Taxonomy" id="395600"/>
    <lineage>
        <taxon>Bacteria</taxon>
        <taxon>Pseudomonadati</taxon>
        <taxon>Pseudomonadota</taxon>
        <taxon>Gammaproteobacteria</taxon>
        <taxon>Pseudomonadales</taxon>
        <taxon>Pseudomonadaceae</taxon>
        <taxon>Pseudomonas</taxon>
    </lineage>
</organism>
<comment type="caution">
    <text evidence="1">The sequence shown here is derived from an EMBL/GenBank/DDBJ whole genome shotgun (WGS) entry which is preliminary data.</text>
</comment>
<keyword evidence="2" id="KW-1185">Reference proteome</keyword>
<sequence>MSGFPEVLSGVAVQQKEQERPSVVLVETEFLEQADHAE</sequence>
<accession>A0ABY0YK88</accession>
<proteinExistence type="predicted"/>
<evidence type="ECO:0000313" key="1">
    <source>
        <dbReference type="EMBL" id="SED66124.1"/>
    </source>
</evidence>